<dbReference type="Pfam" id="PF00117">
    <property type="entry name" value="GATase"/>
    <property type="match status" value="1"/>
</dbReference>
<dbReference type="Proteomes" id="UP000758168">
    <property type="component" value="Unassembled WGS sequence"/>
</dbReference>
<dbReference type="EC" id="6.3.5.2" evidence="2"/>
<evidence type="ECO:0000259" key="1">
    <source>
        <dbReference type="Pfam" id="PF00117"/>
    </source>
</evidence>
<dbReference type="Gene3D" id="3.40.50.880">
    <property type="match status" value="1"/>
</dbReference>
<accession>A0ABS4Z5F7</accession>
<dbReference type="GO" id="GO:0003922">
    <property type="term" value="F:GMP synthase (glutamine-hydrolyzing) activity"/>
    <property type="evidence" value="ECO:0007669"/>
    <property type="project" value="UniProtKB-EC"/>
</dbReference>
<evidence type="ECO:0000313" key="3">
    <source>
        <dbReference type="Proteomes" id="UP000758168"/>
    </source>
</evidence>
<dbReference type="RefSeq" id="WP_210052578.1">
    <property type="nucleotide sequence ID" value="NZ_JAGIOB010000001.1"/>
</dbReference>
<keyword evidence="3" id="KW-1185">Reference proteome</keyword>
<organism evidence="2 3">
    <name type="scientific">Microlunatus capsulatus</name>
    <dbReference type="NCBI Taxonomy" id="99117"/>
    <lineage>
        <taxon>Bacteria</taxon>
        <taxon>Bacillati</taxon>
        <taxon>Actinomycetota</taxon>
        <taxon>Actinomycetes</taxon>
        <taxon>Propionibacteriales</taxon>
        <taxon>Propionibacteriaceae</taxon>
        <taxon>Microlunatus</taxon>
    </lineage>
</organism>
<dbReference type="PANTHER" id="PTHR42695:SF5">
    <property type="entry name" value="GLUTAMINE AMIDOTRANSFERASE YLR126C-RELATED"/>
    <property type="match status" value="1"/>
</dbReference>
<evidence type="ECO:0000313" key="2">
    <source>
        <dbReference type="EMBL" id="MBP2415513.1"/>
    </source>
</evidence>
<proteinExistence type="predicted"/>
<reference evidence="2 3" key="1">
    <citation type="submission" date="2021-03" db="EMBL/GenBank/DDBJ databases">
        <title>Sequencing the genomes of 1000 actinobacteria strains.</title>
        <authorList>
            <person name="Klenk H.-P."/>
        </authorList>
    </citation>
    <scope>NUCLEOTIDE SEQUENCE [LARGE SCALE GENOMIC DNA]</scope>
    <source>
        <strain evidence="2 3">DSM 12936</strain>
    </source>
</reference>
<dbReference type="PROSITE" id="PS51273">
    <property type="entry name" value="GATASE_TYPE_1"/>
    <property type="match status" value="1"/>
</dbReference>
<dbReference type="InterPro" id="IPR017926">
    <property type="entry name" value="GATASE"/>
</dbReference>
<keyword evidence="2" id="KW-0436">Ligase</keyword>
<dbReference type="InterPro" id="IPR029062">
    <property type="entry name" value="Class_I_gatase-like"/>
</dbReference>
<name>A0ABS4Z5F7_9ACTN</name>
<sequence>MSDALLPPTGPRVAVVQHTAVCPPGRVGDWLVAEGCRLDLYRGHAGDGLPSSLQGYDGLVVLGGEMGAHDDAAHPWLPGTRDLLRAAVEDGTPVLAVCLGLQLLAVACGGRVEPAPSGPQLGVRPVEHEPAAADDPLLGPVPAGAPAVHWNNDLVVEPPPGAVVLSRSAGTVQALRLGARAWGVQFHPEVDVATLGLWADADVAAGLLEPVRAAERLADVAAADAALVRTWSAATRRFAAELRTAAGLRHAAA</sequence>
<protein>
    <submittedName>
        <fullName evidence="2">GMP synthase (Glutamine-hydrolyzing)</fullName>
        <ecNumber evidence="2">6.3.5.2</ecNumber>
    </submittedName>
</protein>
<feature type="domain" description="Glutamine amidotransferase" evidence="1">
    <location>
        <begin position="53"/>
        <end position="192"/>
    </location>
</feature>
<dbReference type="SUPFAM" id="SSF52317">
    <property type="entry name" value="Class I glutamine amidotransferase-like"/>
    <property type="match status" value="1"/>
</dbReference>
<dbReference type="EMBL" id="JAGIOB010000001">
    <property type="protein sequence ID" value="MBP2415513.1"/>
    <property type="molecule type" value="Genomic_DNA"/>
</dbReference>
<dbReference type="InterPro" id="IPR044992">
    <property type="entry name" value="ChyE-like"/>
</dbReference>
<dbReference type="CDD" id="cd01741">
    <property type="entry name" value="GATase1_1"/>
    <property type="match status" value="1"/>
</dbReference>
<comment type="caution">
    <text evidence="2">The sequence shown here is derived from an EMBL/GenBank/DDBJ whole genome shotgun (WGS) entry which is preliminary data.</text>
</comment>
<gene>
    <name evidence="2" type="ORF">JOF54_000435</name>
</gene>
<dbReference type="PANTHER" id="PTHR42695">
    <property type="entry name" value="GLUTAMINE AMIDOTRANSFERASE YLR126C-RELATED"/>
    <property type="match status" value="1"/>
</dbReference>